<keyword evidence="1" id="KW-1133">Transmembrane helix</keyword>
<dbReference type="AlphaFoldDB" id="A0AAU9EGG7"/>
<evidence type="ECO:0000313" key="3">
    <source>
        <dbReference type="Proteomes" id="UP001321786"/>
    </source>
</evidence>
<sequence>MIKRIVALLLFIGLIIGFYFYQFNNLNRTKVAFTYEDDFNTINRDFWYVGEWETGFPAYDRVNTKNGILTLEDDETDRGPYLLSKPLPVVAGDVITIERRIKLHYANDHFTGGFALMQTNSDNLKPKIIDNDWVKSLGEGAVLVEYTHNYNKKATRPGRDIFRILPPNWKQDYNYQVTDPIFDDWFEEKLIYDTRNNKITYILNGKEYKVNGVNINKKNIRIFTHSYGWFTGHYMKIDWIKIKIEDKRFRTQK</sequence>
<organism evidence="2 3">
    <name type="scientific">Helicovermis profundi</name>
    <dbReference type="NCBI Taxonomy" id="3065157"/>
    <lineage>
        <taxon>Bacteria</taxon>
        <taxon>Bacillati</taxon>
        <taxon>Bacillota</taxon>
        <taxon>Clostridia</taxon>
        <taxon>Helicovermis</taxon>
    </lineage>
</organism>
<reference evidence="2 3" key="1">
    <citation type="submission" date="2023-08" db="EMBL/GenBank/DDBJ databases">
        <title>Helicovermis profunda gen. nov., sp. nov., a novel mesophilic, fermentative bacterium within the Bacillota from a deep-sea hydrothermal vent chimney.</title>
        <authorList>
            <person name="Miyazaki U."/>
            <person name="Mizutani D."/>
            <person name="Hashimoto Y."/>
            <person name="Tame A."/>
            <person name="Sawayama S."/>
            <person name="Miyazaki J."/>
            <person name="Takai K."/>
            <person name="Nakagawa S."/>
        </authorList>
    </citation>
    <scope>NUCLEOTIDE SEQUENCE [LARGE SCALE GENOMIC DNA]</scope>
    <source>
        <strain evidence="2 3">S502</strain>
    </source>
</reference>
<dbReference type="EMBL" id="AP028654">
    <property type="protein sequence ID" value="BEP29852.1"/>
    <property type="molecule type" value="Genomic_DNA"/>
</dbReference>
<proteinExistence type="predicted"/>
<keyword evidence="1" id="KW-0472">Membrane</keyword>
<evidence type="ECO:0000313" key="2">
    <source>
        <dbReference type="EMBL" id="BEP29852.1"/>
    </source>
</evidence>
<gene>
    <name evidence="2" type="ORF">HLPR_21830</name>
</gene>
<protein>
    <recommendedName>
        <fullName evidence="4">DUF1080 domain-containing protein</fullName>
    </recommendedName>
</protein>
<dbReference type="KEGG" id="hprf:HLPR_21830"/>
<feature type="transmembrane region" description="Helical" evidence="1">
    <location>
        <begin position="5"/>
        <end position="21"/>
    </location>
</feature>
<accession>A0AAU9EGG7</accession>
<dbReference type="Proteomes" id="UP001321786">
    <property type="component" value="Chromosome"/>
</dbReference>
<dbReference type="RefSeq" id="WP_338535463.1">
    <property type="nucleotide sequence ID" value="NZ_AP028654.1"/>
</dbReference>
<keyword evidence="1" id="KW-0812">Transmembrane</keyword>
<keyword evidence="3" id="KW-1185">Reference proteome</keyword>
<evidence type="ECO:0000256" key="1">
    <source>
        <dbReference type="SAM" id="Phobius"/>
    </source>
</evidence>
<name>A0AAU9EGG7_9FIRM</name>
<evidence type="ECO:0008006" key="4">
    <source>
        <dbReference type="Google" id="ProtNLM"/>
    </source>
</evidence>